<dbReference type="InterPro" id="IPR011989">
    <property type="entry name" value="ARM-like"/>
</dbReference>
<sequence length="1793" mass="196121">MEMNLEENLEKEVLPRKSYDEADSEDGLCKPVLVKSVVNKGSGISSDQENAKKSCDLQHKGFPVAINSPDMSCSASSIFKKSEIAAHYPGEVGSAVLPTVQSKISCAGIGSQNNFNSHQSNCVNKGTLPLDKETSNVCGDKSATLDTKQLKSSPSKLEKENLALPLITRSDITSAKEIFMEKEAITLKPKAQDVPKNCEKSIHLELKTYTLNCFSDNGIESSDVSTVTPVSNANFLDKTCPCSHFKCTCVTWSLDPAPKPKTSTISIPSSTFFNTSFAKTLEGIDYAAHAKCPQEIDDSSHAKCQNEINDTSSKCVQEIDASRKCPQEIDDSSHAKCQNKIDDASCKCPQEIDDFSHAECQNEIDDASHKCAQEINDASHQCAEEINDASHAKCPQEIEASHSKFPQEIDYASHFKRSDKITDDLPSNCQQEMSDFSCGCKMDDCDCALIDKEAVLNNLHMAASIAKHMEPVNALIASQNVCEISQEQQQNSHVRLEAPYSVDDVNAEVSTTTLANILSGPMKEVPGDELRASYTCPPKDDSNSHSGKHSSEGVLNHITTGSHNVVEVNKNYIKEELNSSNELCDKSTAGSDGKKTCHFLDSGLHLQCTQVSHQKECSSGETVSTQESCSNDHSETLSNASSGASTFFSSSQDPFYHIGRFLDKVNQEPEEHQQKLWTFLASVVQKGLKSCPGGAKDQKETIVSPYTAVSVELKRVNKSQGEGELSQLSQDLSPAAGGLHSSAVKKLNQTLMPDTDVVPPSPEDNFKEEKNSLTNTTSVCAAASEGTSTEVLSGCKEPQEEAESRIIYLIEGKGSAESSVLANPVGPLIFKRACAESTGMFDSGYGAPFIQAESNTDCPSVSSHLALEQQNNMPDIVGSSQSKEYCGLAWPGITNSTYQAQDFLLTRGFPLQDASFNTQTVDVAQKGLQNDAIRPEFLKKLFAMGLISSQRIPSALGIKFRKQDLSGANVGSAMPKPSNSIMPETWHTNMAGHFEPPLPCGRDSFVDKTTKAITQPLGMLEINQANLCSKPLARHKSQLLNNTSIVKGQPCDHPLDSLSNYDSSIVSYKILSPRPKENPVFDFKSLIPQSRVESEGNVLFFFLLNAMTFHINLGPSMMHQYYQIPMMFPNIPNMMQGQGNPQQALQQQQQQQMLRGQAGSPGQPTDMMGSSTSQMQSQAMQNPNQGYQIMTPAYIDQNGQIVNPRLLGPQVRLVSPAPMLVNPGAQQQGNANQMPSNSPLRLLTSQGQQTPPVASNPTSSGQNNPLGYSPTSSLGYTQVTTSLFTPISTNLGLTAQQNGFANNGLGGIGSNAPGTIGQRRESFDMKRQQQQMQSMGGYYAPLPGMASSPAGSITSMMGGPPSMTPPPSLTGSNTNLHLGLNVGRPYSAAPGAEAAKFRNPGLVSPANGLFGNTFFHNRTMASRSASLSKEVTGRSRLLEDFRNNRIPSLSLKDLVNHVVEFSQDQHGSRFIQQKLERATPQEKSMVFGEILISAYSLMTDVFGNYVIQKFFEFGSPDQKQTLAQRIRGHVLPLALQMYGCRVIQKALESIPPDMQVEIVKELDGHVLKCVKDQNGNHVVQKCIECVDPKYLQFIIDAFKGQVFTLSTHPYGCRVIQRILEHCKPEQTDPVLAELHENTERLVQDQYGNYVIQHVLEHGHMEDKSKIVNTIRGKVLMLSQHKFASNVVEKCVSHSSRQERAMLIEEVCNMSDSYGHHSALYSMMKDQFANYVVQKMIDVAEPPQRKVLMHKIRPHIATLRKYTYGKHILAKLEKFFMKNSPDMALSGLASNSGM</sequence>
<dbReference type="EMBL" id="JAWDGP010005963">
    <property type="protein sequence ID" value="KAK3749089.1"/>
    <property type="molecule type" value="Genomic_DNA"/>
</dbReference>
<feature type="repeat" description="Pumilio" evidence="5">
    <location>
        <begin position="1453"/>
        <end position="1488"/>
    </location>
</feature>
<dbReference type="PROSITE" id="PS50303">
    <property type="entry name" value="PUM_HD"/>
    <property type="match status" value="1"/>
</dbReference>
<feature type="compositionally biased region" description="Low complexity" evidence="6">
    <location>
        <begin position="1135"/>
        <end position="1158"/>
    </location>
</feature>
<keyword evidence="2" id="KW-0963">Cytoplasm</keyword>
<dbReference type="InterPro" id="IPR016024">
    <property type="entry name" value="ARM-type_fold"/>
</dbReference>
<dbReference type="InterPro" id="IPR001313">
    <property type="entry name" value="Pumilio_RNA-bd_rpt"/>
</dbReference>
<feature type="compositionally biased region" description="Low complexity" evidence="6">
    <location>
        <begin position="1167"/>
        <end position="1178"/>
    </location>
</feature>
<keyword evidence="4" id="KW-0694">RNA-binding</keyword>
<organism evidence="8 9">
    <name type="scientific">Elysia crispata</name>
    <name type="common">lettuce slug</name>
    <dbReference type="NCBI Taxonomy" id="231223"/>
    <lineage>
        <taxon>Eukaryota</taxon>
        <taxon>Metazoa</taxon>
        <taxon>Spiralia</taxon>
        <taxon>Lophotrochozoa</taxon>
        <taxon>Mollusca</taxon>
        <taxon>Gastropoda</taxon>
        <taxon>Heterobranchia</taxon>
        <taxon>Euthyneura</taxon>
        <taxon>Panpulmonata</taxon>
        <taxon>Sacoglossa</taxon>
        <taxon>Placobranchoidea</taxon>
        <taxon>Plakobranchidae</taxon>
        <taxon>Elysia</taxon>
    </lineage>
</organism>
<comment type="subcellular location">
    <subcellularLocation>
        <location evidence="1">Cytoplasm</location>
    </subcellularLocation>
</comment>
<keyword evidence="3" id="KW-0677">Repeat</keyword>
<dbReference type="InterPro" id="IPR033712">
    <property type="entry name" value="Pumilio_RNA-bd"/>
</dbReference>
<dbReference type="CDD" id="cd07920">
    <property type="entry name" value="Pumilio"/>
    <property type="match status" value="1"/>
</dbReference>
<dbReference type="PANTHER" id="PTHR12537">
    <property type="entry name" value="RNA BINDING PROTEIN PUMILIO-RELATED"/>
    <property type="match status" value="1"/>
</dbReference>
<dbReference type="PANTHER" id="PTHR12537:SF12">
    <property type="entry name" value="MATERNAL PROTEIN PUMILIO"/>
    <property type="match status" value="1"/>
</dbReference>
<evidence type="ECO:0000259" key="7">
    <source>
        <dbReference type="PROSITE" id="PS50303"/>
    </source>
</evidence>
<feature type="region of interest" description="Disordered" evidence="6">
    <location>
        <begin position="623"/>
        <end position="645"/>
    </location>
</feature>
<feature type="repeat" description="Pumilio" evidence="5">
    <location>
        <begin position="1669"/>
        <end position="1704"/>
    </location>
</feature>
<evidence type="ECO:0000256" key="6">
    <source>
        <dbReference type="SAM" id="MobiDB-lite"/>
    </source>
</evidence>
<dbReference type="GO" id="GO:0010608">
    <property type="term" value="P:post-transcriptional regulation of gene expression"/>
    <property type="evidence" value="ECO:0007669"/>
    <property type="project" value="TreeGrafter"/>
</dbReference>
<feature type="region of interest" description="Disordered" evidence="6">
    <location>
        <begin position="752"/>
        <end position="771"/>
    </location>
</feature>
<dbReference type="FunFam" id="1.25.10.10:FF:000004">
    <property type="entry name" value="Pumilio homolog 1 isoform 2"/>
    <property type="match status" value="1"/>
</dbReference>
<name>A0AAE0YKS6_9GAST</name>
<keyword evidence="9" id="KW-1185">Reference proteome</keyword>
<evidence type="ECO:0000256" key="3">
    <source>
        <dbReference type="ARBA" id="ARBA00022737"/>
    </source>
</evidence>
<feature type="repeat" description="Pumilio" evidence="5">
    <location>
        <begin position="1489"/>
        <end position="1524"/>
    </location>
</feature>
<feature type="repeat" description="Pumilio" evidence="5">
    <location>
        <begin position="1712"/>
        <end position="1749"/>
    </location>
</feature>
<evidence type="ECO:0000256" key="1">
    <source>
        <dbReference type="ARBA" id="ARBA00004496"/>
    </source>
</evidence>
<dbReference type="SUPFAM" id="SSF48371">
    <property type="entry name" value="ARM repeat"/>
    <property type="match status" value="1"/>
</dbReference>
<evidence type="ECO:0000256" key="5">
    <source>
        <dbReference type="PROSITE-ProRule" id="PRU00317"/>
    </source>
</evidence>
<feature type="repeat" description="Pumilio" evidence="5">
    <location>
        <begin position="1633"/>
        <end position="1668"/>
    </location>
</feature>
<dbReference type="Proteomes" id="UP001283361">
    <property type="component" value="Unassembled WGS sequence"/>
</dbReference>
<feature type="compositionally biased region" description="Polar residues" evidence="6">
    <location>
        <begin position="1234"/>
        <end position="1273"/>
    </location>
</feature>
<dbReference type="GO" id="GO:0005737">
    <property type="term" value="C:cytoplasm"/>
    <property type="evidence" value="ECO:0007669"/>
    <property type="project" value="UniProtKB-SubCell"/>
</dbReference>
<gene>
    <name evidence="8" type="ORF">RRG08_034061</name>
</gene>
<feature type="repeat" description="Pumilio" evidence="5">
    <location>
        <begin position="1561"/>
        <end position="1596"/>
    </location>
</feature>
<proteinExistence type="predicted"/>
<feature type="repeat" description="Pumilio" evidence="5">
    <location>
        <begin position="1597"/>
        <end position="1632"/>
    </location>
</feature>
<dbReference type="InterPro" id="IPR033133">
    <property type="entry name" value="PUM-HD"/>
</dbReference>
<evidence type="ECO:0000313" key="8">
    <source>
        <dbReference type="EMBL" id="KAK3749089.1"/>
    </source>
</evidence>
<feature type="repeat" description="Pumilio" evidence="5">
    <location>
        <begin position="1525"/>
        <end position="1560"/>
    </location>
</feature>
<dbReference type="Gene3D" id="1.25.10.10">
    <property type="entry name" value="Leucine-rich Repeat Variant"/>
    <property type="match status" value="1"/>
</dbReference>
<dbReference type="Pfam" id="PF00806">
    <property type="entry name" value="PUF"/>
    <property type="match status" value="8"/>
</dbReference>
<dbReference type="PROSITE" id="PS50302">
    <property type="entry name" value="PUM"/>
    <property type="match status" value="8"/>
</dbReference>
<evidence type="ECO:0000256" key="2">
    <source>
        <dbReference type="ARBA" id="ARBA00022490"/>
    </source>
</evidence>
<protein>
    <recommendedName>
        <fullName evidence="7">PUM-HD domain-containing protein</fullName>
    </recommendedName>
</protein>
<feature type="compositionally biased region" description="Basic and acidic residues" evidence="6">
    <location>
        <begin position="8"/>
        <end position="20"/>
    </location>
</feature>
<feature type="domain" description="PUM-HD" evidence="7">
    <location>
        <begin position="1433"/>
        <end position="1775"/>
    </location>
</feature>
<feature type="region of interest" description="Disordered" evidence="6">
    <location>
        <begin position="1135"/>
        <end position="1178"/>
    </location>
</feature>
<dbReference type="GO" id="GO:0003730">
    <property type="term" value="F:mRNA 3'-UTR binding"/>
    <property type="evidence" value="ECO:0007669"/>
    <property type="project" value="TreeGrafter"/>
</dbReference>
<comment type="caution">
    <text evidence="8">The sequence shown here is derived from an EMBL/GenBank/DDBJ whole genome shotgun (WGS) entry which is preliminary data.</text>
</comment>
<evidence type="ECO:0000313" key="9">
    <source>
        <dbReference type="Proteomes" id="UP001283361"/>
    </source>
</evidence>
<accession>A0AAE0YKS6</accession>
<feature type="region of interest" description="Disordered" evidence="6">
    <location>
        <begin position="533"/>
        <end position="561"/>
    </location>
</feature>
<feature type="region of interest" description="Disordered" evidence="6">
    <location>
        <begin position="1"/>
        <end position="23"/>
    </location>
</feature>
<feature type="region of interest" description="Disordered" evidence="6">
    <location>
        <begin position="1220"/>
        <end position="1273"/>
    </location>
</feature>
<reference evidence="8" key="1">
    <citation type="journal article" date="2023" name="G3 (Bethesda)">
        <title>A reference genome for the long-term kleptoplast-retaining sea slug Elysia crispata morphotype clarki.</title>
        <authorList>
            <person name="Eastman K.E."/>
            <person name="Pendleton A.L."/>
            <person name="Shaikh M.A."/>
            <person name="Suttiyut T."/>
            <person name="Ogas R."/>
            <person name="Tomko P."/>
            <person name="Gavelis G."/>
            <person name="Widhalm J.R."/>
            <person name="Wisecaver J.H."/>
        </authorList>
    </citation>
    <scope>NUCLEOTIDE SEQUENCE</scope>
    <source>
        <strain evidence="8">ECLA1</strain>
    </source>
</reference>
<feature type="compositionally biased region" description="Low complexity" evidence="6">
    <location>
        <begin position="1224"/>
        <end position="1233"/>
    </location>
</feature>
<evidence type="ECO:0000256" key="4">
    <source>
        <dbReference type="ARBA" id="ARBA00022884"/>
    </source>
</evidence>
<dbReference type="SMART" id="SM00025">
    <property type="entry name" value="Pumilio"/>
    <property type="match status" value="8"/>
</dbReference>